<keyword evidence="10" id="KW-1185">Reference proteome</keyword>
<evidence type="ECO:0000313" key="9">
    <source>
        <dbReference type="EMBL" id="KAB1659584.1"/>
    </source>
</evidence>
<name>A0A7J5C093_9MICO</name>
<dbReference type="InterPro" id="IPR011033">
    <property type="entry name" value="PRC_barrel-like_sf"/>
</dbReference>
<dbReference type="InterPro" id="IPR009000">
    <property type="entry name" value="Transl_B-barrel_sf"/>
</dbReference>
<dbReference type="GO" id="GO:0043022">
    <property type="term" value="F:ribosome binding"/>
    <property type="evidence" value="ECO:0007669"/>
    <property type="project" value="InterPro"/>
</dbReference>
<dbReference type="GO" id="GO:0005737">
    <property type="term" value="C:cytoplasm"/>
    <property type="evidence" value="ECO:0007669"/>
    <property type="project" value="UniProtKB-SubCell"/>
</dbReference>
<dbReference type="OrthoDB" id="5381335at2"/>
<evidence type="ECO:0000256" key="5">
    <source>
        <dbReference type="HAMAP-Rule" id="MF_00014"/>
    </source>
</evidence>
<dbReference type="GO" id="GO:0005840">
    <property type="term" value="C:ribosome"/>
    <property type="evidence" value="ECO:0007669"/>
    <property type="project" value="InterPro"/>
</dbReference>
<gene>
    <name evidence="5 9" type="primary">rimM</name>
    <name evidence="9" type="ORF">F8O01_04770</name>
</gene>
<dbReference type="SUPFAM" id="SSF50346">
    <property type="entry name" value="PRC-barrel domain"/>
    <property type="match status" value="1"/>
</dbReference>
<evidence type="ECO:0000259" key="8">
    <source>
        <dbReference type="Pfam" id="PF24986"/>
    </source>
</evidence>
<dbReference type="InterPro" id="IPR056792">
    <property type="entry name" value="PRC_RimM"/>
</dbReference>
<evidence type="ECO:0000259" key="7">
    <source>
        <dbReference type="Pfam" id="PF01782"/>
    </source>
</evidence>
<dbReference type="SUPFAM" id="SSF50447">
    <property type="entry name" value="Translation proteins"/>
    <property type="match status" value="1"/>
</dbReference>
<evidence type="ECO:0000256" key="4">
    <source>
        <dbReference type="ARBA" id="ARBA00023186"/>
    </source>
</evidence>
<comment type="subcellular location">
    <subcellularLocation>
        <location evidence="5">Cytoplasm</location>
    </subcellularLocation>
</comment>
<dbReference type="InterPro" id="IPR036976">
    <property type="entry name" value="RimM_N_sf"/>
</dbReference>
<dbReference type="HAMAP" id="MF_00014">
    <property type="entry name" value="Ribosome_mat_RimM"/>
    <property type="match status" value="1"/>
</dbReference>
<dbReference type="Gene3D" id="2.40.30.60">
    <property type="entry name" value="RimM"/>
    <property type="match status" value="1"/>
</dbReference>
<comment type="subunit">
    <text evidence="5">Binds ribosomal protein uS19.</text>
</comment>
<evidence type="ECO:0000256" key="2">
    <source>
        <dbReference type="ARBA" id="ARBA00022517"/>
    </source>
</evidence>
<dbReference type="RefSeq" id="WP_158039750.1">
    <property type="nucleotide sequence ID" value="NZ_JACCFV010000001.1"/>
</dbReference>
<dbReference type="Pfam" id="PF24986">
    <property type="entry name" value="PRC_RimM"/>
    <property type="match status" value="1"/>
</dbReference>
<dbReference type="AlphaFoldDB" id="A0A7J5C093"/>
<keyword evidence="4 5" id="KW-0143">Chaperone</keyword>
<reference evidence="9 10" key="1">
    <citation type="submission" date="2019-09" db="EMBL/GenBank/DDBJ databases">
        <title>Phylogeny of genus Pseudoclavibacter and closely related genus.</title>
        <authorList>
            <person name="Li Y."/>
        </authorList>
    </citation>
    <scope>NUCLEOTIDE SEQUENCE [LARGE SCALE GENOMIC DNA]</scope>
    <source>
        <strain evidence="9 10">DSM 23821</strain>
    </source>
</reference>
<dbReference type="Proteomes" id="UP000467240">
    <property type="component" value="Unassembled WGS sequence"/>
</dbReference>
<dbReference type="NCBIfam" id="TIGR02273">
    <property type="entry name" value="16S_RimM"/>
    <property type="match status" value="1"/>
</dbReference>
<accession>A0A7J5C093</accession>
<evidence type="ECO:0000256" key="6">
    <source>
        <dbReference type="SAM" id="MobiDB-lite"/>
    </source>
</evidence>
<proteinExistence type="inferred from homology"/>
<dbReference type="Pfam" id="PF01782">
    <property type="entry name" value="RimM"/>
    <property type="match status" value="1"/>
</dbReference>
<dbReference type="InterPro" id="IPR011961">
    <property type="entry name" value="RimM"/>
</dbReference>
<feature type="domain" description="RimM N-terminal" evidence="7">
    <location>
        <begin position="13"/>
        <end position="99"/>
    </location>
</feature>
<feature type="domain" description="Ribosome maturation factor RimM PRC barrel" evidence="8">
    <location>
        <begin position="111"/>
        <end position="176"/>
    </location>
</feature>
<organism evidence="9 10">
    <name type="scientific">Pseudoclavibacter chungangensis</name>
    <dbReference type="NCBI Taxonomy" id="587635"/>
    <lineage>
        <taxon>Bacteria</taxon>
        <taxon>Bacillati</taxon>
        <taxon>Actinomycetota</taxon>
        <taxon>Actinomycetes</taxon>
        <taxon>Micrococcales</taxon>
        <taxon>Microbacteriaceae</taxon>
        <taxon>Pseudoclavibacter</taxon>
    </lineage>
</organism>
<sequence>MSAKKAGITQLRVGRLTKAHGLKGALKLELFTDEPERRFVPGATFSLQVPADSPWHGKTIRFAELRWYNGQPVGFFEGVTDRSAAESLVRAILWVDQDDAEELEPDTWYDHQLAGLAVERDGVRLGTVKRIDHLPAQDLIVVTTDHGDVFVPFVSAIVPSVDLDAGTVTVTPPLGLFEDIPDDEPPGSAAWNDTEPPPAGRLGNADNA</sequence>
<dbReference type="PANTHER" id="PTHR33692:SF1">
    <property type="entry name" value="RIBOSOME MATURATION FACTOR RIMM"/>
    <property type="match status" value="1"/>
</dbReference>
<dbReference type="GO" id="GO:0006364">
    <property type="term" value="P:rRNA processing"/>
    <property type="evidence" value="ECO:0007669"/>
    <property type="project" value="UniProtKB-UniRule"/>
</dbReference>
<evidence type="ECO:0000256" key="3">
    <source>
        <dbReference type="ARBA" id="ARBA00022552"/>
    </source>
</evidence>
<dbReference type="Gene3D" id="2.30.30.240">
    <property type="entry name" value="PRC-barrel domain"/>
    <property type="match status" value="1"/>
</dbReference>
<dbReference type="GO" id="GO:0042274">
    <property type="term" value="P:ribosomal small subunit biogenesis"/>
    <property type="evidence" value="ECO:0007669"/>
    <property type="project" value="UniProtKB-UniRule"/>
</dbReference>
<keyword evidence="2 5" id="KW-0690">Ribosome biogenesis</keyword>
<evidence type="ECO:0000256" key="1">
    <source>
        <dbReference type="ARBA" id="ARBA00022490"/>
    </source>
</evidence>
<keyword evidence="3 5" id="KW-0698">rRNA processing</keyword>
<comment type="function">
    <text evidence="5">An accessory protein needed during the final step in the assembly of 30S ribosomal subunit, possibly for assembly of the head region. Essential for efficient processing of 16S rRNA. May be needed both before and after RbfA during the maturation of 16S rRNA. It has affinity for free ribosomal 30S subunits but not for 70S ribosomes.</text>
</comment>
<evidence type="ECO:0000313" key="10">
    <source>
        <dbReference type="Proteomes" id="UP000467240"/>
    </source>
</evidence>
<keyword evidence="1 5" id="KW-0963">Cytoplasm</keyword>
<feature type="region of interest" description="Disordered" evidence="6">
    <location>
        <begin position="179"/>
        <end position="208"/>
    </location>
</feature>
<comment type="caution">
    <text evidence="9">The sequence shown here is derived from an EMBL/GenBank/DDBJ whole genome shotgun (WGS) entry which is preliminary data.</text>
</comment>
<dbReference type="InterPro" id="IPR002676">
    <property type="entry name" value="RimM_N"/>
</dbReference>
<dbReference type="EMBL" id="WBJZ01000005">
    <property type="protein sequence ID" value="KAB1659584.1"/>
    <property type="molecule type" value="Genomic_DNA"/>
</dbReference>
<comment type="domain">
    <text evidence="5">The PRC barrel domain binds ribosomal protein uS19.</text>
</comment>
<protein>
    <recommendedName>
        <fullName evidence="5">Ribosome maturation factor RimM</fullName>
    </recommendedName>
</protein>
<comment type="similarity">
    <text evidence="5">Belongs to the RimM family.</text>
</comment>
<dbReference type="PANTHER" id="PTHR33692">
    <property type="entry name" value="RIBOSOME MATURATION FACTOR RIMM"/>
    <property type="match status" value="1"/>
</dbReference>